<evidence type="ECO:0000256" key="4">
    <source>
        <dbReference type="ARBA" id="ARBA00022452"/>
    </source>
</evidence>
<sequence>MGCESGAESFSGLRQPTHAGRPGKLSIKALVASFLFTSWLLACPAGADDYSLDMRDTDISEFIASIGKLTGKTIVMDPRVKGKVSISTPKSVTKEELYEIFLVQLGVNGYSVINVGKDILKVIPQQGAKLEGIEVQGGGATLPRTSEKIVTRVVQVQNVDVAALVPILRPLVDNQSGIITPYPASNVILITDREANVRRLLEVIERVDKADSDDTEIIWLQNASAREVSETLTALIREQTKGSEGSRLMPIIKADERTNSLLIRADKANRDYLRQVIGQLDSEVQTDNNTRVHYLKYAKAEDLAAVLEKISGTISQEEGKAPPESAGTNQDAIHIKAHEATNSIVLSGSPRIIRDLGQLIEQLDIRRAQVLVEAIIVEMGEDRAKEVGVQWLLADRNGSGRALAGTNFTNLGNGLNGILDATSDGEQSVAGALRNVGGLTAGVGRLSGSGLNFAVLLKALQDDTKSNILSTPSLLTLDNQAASILVGQEIPVSTGSTLSNDNDANNQFRTIERKDVGVKLLITPQINEGGAVQLQIEQEVSSLGEQVGDDGVSFNKRQIKTAVLVDNGATIVLGGLIDDDIREVGSKVPGLGSLPVVGRLFRSDGSRITRRNLMVFIRPTIIRDQEMLSSVSKAKYGFIRDRQLADKDSAVELFPEERPAVLPEWTGLGPTSINVLPPEK</sequence>
<keyword evidence="7" id="KW-0653">Protein transport</keyword>
<evidence type="ECO:0000256" key="3">
    <source>
        <dbReference type="ARBA" id="ARBA00022448"/>
    </source>
</evidence>
<keyword evidence="5" id="KW-0812">Transmembrane</keyword>
<dbReference type="InterPro" id="IPR013356">
    <property type="entry name" value="T2SS_GspD"/>
</dbReference>
<dbReference type="Proteomes" id="UP000736384">
    <property type="component" value="Unassembled WGS sequence"/>
</dbReference>
<evidence type="ECO:0000259" key="12">
    <source>
        <dbReference type="Pfam" id="PF00263"/>
    </source>
</evidence>
<dbReference type="PANTHER" id="PTHR30332:SF24">
    <property type="entry name" value="SECRETIN GSPD-RELATED"/>
    <property type="match status" value="1"/>
</dbReference>
<evidence type="ECO:0000256" key="11">
    <source>
        <dbReference type="SAM" id="MobiDB-lite"/>
    </source>
</evidence>
<organism evidence="15 16">
    <name type="scientific">Azotobacter chroococcum</name>
    <dbReference type="NCBI Taxonomy" id="353"/>
    <lineage>
        <taxon>Bacteria</taxon>
        <taxon>Pseudomonadati</taxon>
        <taxon>Pseudomonadota</taxon>
        <taxon>Gammaproteobacteria</taxon>
        <taxon>Pseudomonadales</taxon>
        <taxon>Pseudomonadaceae</taxon>
        <taxon>Azotobacter</taxon>
    </lineage>
</organism>
<keyword evidence="8" id="KW-0472">Membrane</keyword>
<accession>A0AA43Z8N7</accession>
<evidence type="ECO:0000313" key="15">
    <source>
        <dbReference type="EMBL" id="NHN78720.1"/>
    </source>
</evidence>
<reference evidence="15" key="1">
    <citation type="submission" date="2020-03" db="EMBL/GenBank/DDBJ databases">
        <title>Genome assembly of Azotobacter chroococcum W5.</title>
        <authorList>
            <person name="Kannepalli A."/>
        </authorList>
    </citation>
    <scope>NUCLEOTIDE SEQUENCE</scope>
    <source>
        <strain evidence="15">W5</strain>
    </source>
</reference>
<evidence type="ECO:0000313" key="16">
    <source>
        <dbReference type="Proteomes" id="UP000736384"/>
    </source>
</evidence>
<dbReference type="Pfam" id="PF21305">
    <property type="entry name" value="type_II_gspD_N0"/>
    <property type="match status" value="1"/>
</dbReference>
<dbReference type="InterPro" id="IPR049371">
    <property type="entry name" value="GspD-like_N0"/>
</dbReference>
<feature type="domain" description="GspD-like N0" evidence="14">
    <location>
        <begin position="52"/>
        <end position="122"/>
    </location>
</feature>
<dbReference type="InterPro" id="IPR001775">
    <property type="entry name" value="GspD/PilQ"/>
</dbReference>
<dbReference type="NCBIfam" id="TIGR02517">
    <property type="entry name" value="type_II_gspD"/>
    <property type="match status" value="1"/>
</dbReference>
<dbReference type="InterPro" id="IPR038591">
    <property type="entry name" value="NolW-like_sf"/>
</dbReference>
<dbReference type="PRINTS" id="PR00811">
    <property type="entry name" value="BCTERIALGSPD"/>
</dbReference>
<feature type="domain" description="NolW-like" evidence="13">
    <location>
        <begin position="290"/>
        <end position="369"/>
    </location>
</feature>
<evidence type="ECO:0000256" key="2">
    <source>
        <dbReference type="ARBA" id="ARBA00006980"/>
    </source>
</evidence>
<evidence type="ECO:0000259" key="14">
    <source>
        <dbReference type="Pfam" id="PF21305"/>
    </source>
</evidence>
<evidence type="ECO:0000256" key="8">
    <source>
        <dbReference type="ARBA" id="ARBA00023136"/>
    </source>
</evidence>
<dbReference type="InterPro" id="IPR004846">
    <property type="entry name" value="T2SS/T3SS_dom"/>
</dbReference>
<name>A0AA43Z8N7_9GAMM</name>
<comment type="similarity">
    <text evidence="2">Belongs to the bacterial secretin family. GSP D subfamily.</text>
</comment>
<evidence type="ECO:0000256" key="9">
    <source>
        <dbReference type="ARBA" id="ARBA00023237"/>
    </source>
</evidence>
<evidence type="ECO:0000259" key="13">
    <source>
        <dbReference type="Pfam" id="PF03958"/>
    </source>
</evidence>
<feature type="domain" description="Type II/III secretion system secretin-like" evidence="12">
    <location>
        <begin position="459"/>
        <end position="623"/>
    </location>
</feature>
<evidence type="ECO:0000256" key="6">
    <source>
        <dbReference type="ARBA" id="ARBA00022729"/>
    </source>
</evidence>
<keyword evidence="3 10" id="KW-0813">Transport</keyword>
<feature type="region of interest" description="Disordered" evidence="11">
    <location>
        <begin position="1"/>
        <end position="20"/>
    </location>
</feature>
<feature type="domain" description="NolW-like" evidence="13">
    <location>
        <begin position="215"/>
        <end position="283"/>
    </location>
</feature>
<dbReference type="EMBL" id="JAAPAP010000012">
    <property type="protein sequence ID" value="NHN78720.1"/>
    <property type="molecule type" value="Genomic_DNA"/>
</dbReference>
<keyword evidence="6" id="KW-0732">Signal</keyword>
<evidence type="ECO:0000256" key="5">
    <source>
        <dbReference type="ARBA" id="ARBA00022692"/>
    </source>
</evidence>
<comment type="caution">
    <text evidence="15">The sequence shown here is derived from an EMBL/GenBank/DDBJ whole genome shotgun (WGS) entry which is preliminary data.</text>
</comment>
<protein>
    <submittedName>
        <fullName evidence="15">Type II secretion system secretin GspD</fullName>
    </submittedName>
</protein>
<keyword evidence="4" id="KW-1134">Transmembrane beta strand</keyword>
<evidence type="ECO:0000256" key="7">
    <source>
        <dbReference type="ARBA" id="ARBA00022927"/>
    </source>
</evidence>
<gene>
    <name evidence="15" type="primary">gspD</name>
    <name evidence="15" type="ORF">HA520_15790</name>
</gene>
<dbReference type="GO" id="GO:0015628">
    <property type="term" value="P:protein secretion by the type II secretion system"/>
    <property type="evidence" value="ECO:0007669"/>
    <property type="project" value="InterPro"/>
</dbReference>
<dbReference type="GO" id="GO:0015627">
    <property type="term" value="C:type II protein secretion system complex"/>
    <property type="evidence" value="ECO:0007669"/>
    <property type="project" value="InterPro"/>
</dbReference>
<feature type="domain" description="NolW-like" evidence="13">
    <location>
        <begin position="151"/>
        <end position="211"/>
    </location>
</feature>
<dbReference type="InterPro" id="IPR005644">
    <property type="entry name" value="NolW-like"/>
</dbReference>
<dbReference type="Pfam" id="PF00263">
    <property type="entry name" value="Secretin"/>
    <property type="match status" value="1"/>
</dbReference>
<dbReference type="PANTHER" id="PTHR30332">
    <property type="entry name" value="PROBABLE GENERAL SECRETION PATHWAY PROTEIN D"/>
    <property type="match status" value="1"/>
</dbReference>
<dbReference type="InterPro" id="IPR050810">
    <property type="entry name" value="Bact_Secretion_Sys_Channel"/>
</dbReference>
<dbReference type="Pfam" id="PF03958">
    <property type="entry name" value="Secretin_N"/>
    <property type="match status" value="3"/>
</dbReference>
<proteinExistence type="inferred from homology"/>
<dbReference type="Gene3D" id="3.30.1370.120">
    <property type="match status" value="3"/>
</dbReference>
<dbReference type="AlphaFoldDB" id="A0AA43Z8N7"/>
<evidence type="ECO:0000256" key="10">
    <source>
        <dbReference type="RuleBase" id="RU004004"/>
    </source>
</evidence>
<keyword evidence="9" id="KW-0998">Cell outer membrane</keyword>
<evidence type="ECO:0000256" key="1">
    <source>
        <dbReference type="ARBA" id="ARBA00004442"/>
    </source>
</evidence>
<comment type="subcellular location">
    <subcellularLocation>
        <location evidence="1 10">Cell outer membrane</location>
    </subcellularLocation>
</comment>
<dbReference type="GO" id="GO:0009279">
    <property type="term" value="C:cell outer membrane"/>
    <property type="evidence" value="ECO:0007669"/>
    <property type="project" value="UniProtKB-SubCell"/>
</dbReference>